<keyword evidence="4" id="KW-1185">Reference proteome</keyword>
<organism evidence="3 4">
    <name type="scientific">Duganella zoogloeoides</name>
    <dbReference type="NCBI Taxonomy" id="75659"/>
    <lineage>
        <taxon>Bacteria</taxon>
        <taxon>Pseudomonadati</taxon>
        <taxon>Pseudomonadota</taxon>
        <taxon>Betaproteobacteria</taxon>
        <taxon>Burkholderiales</taxon>
        <taxon>Oxalobacteraceae</taxon>
        <taxon>Telluria group</taxon>
        <taxon>Duganella</taxon>
    </lineage>
</organism>
<evidence type="ECO:0000256" key="2">
    <source>
        <dbReference type="SAM" id="SignalP"/>
    </source>
</evidence>
<evidence type="ECO:0000256" key="1">
    <source>
        <dbReference type="SAM" id="MobiDB-lite"/>
    </source>
</evidence>
<dbReference type="Proteomes" id="UP001326110">
    <property type="component" value="Chromosome"/>
</dbReference>
<name>A0ABZ0Y1I0_9BURK</name>
<dbReference type="RefSeq" id="WP_154819959.1">
    <property type="nucleotide sequence ID" value="NZ_CP140152.1"/>
</dbReference>
<dbReference type="Pfam" id="PF18951">
    <property type="entry name" value="DUF5695"/>
    <property type="match status" value="1"/>
</dbReference>
<dbReference type="EMBL" id="CP140152">
    <property type="protein sequence ID" value="WQH05881.1"/>
    <property type="molecule type" value="Genomic_DNA"/>
</dbReference>
<proteinExistence type="predicted"/>
<sequence length="271" mass="28990">MKHLMALAALSALLFSPPGLAAAPHEPAPIKTRAYSTPALLFALRTDTQTLARLTPVLDPSFDFVPGPREDARQGNGYRHLGDLALTVRTGNGAQRSYTSFAARRPIRELPAGRALAAADISASMGADLGASVPLAVERRWLNERGTLVLRFTLINRGRQPVQVVSASMPMVFEQQGFGASAEERRASSSTVKPRPGTLGSVEVARANGEAPGLRLQPDGRTPLDSWQAMPSGQLQGEQYASWVTSGFTLKPGAKRDIGVRFVIQPQGATR</sequence>
<reference evidence="3 4" key="1">
    <citation type="submission" date="2023-11" db="EMBL/GenBank/DDBJ databases">
        <title>MicrobeMod: A computational toolkit for identifying prokaryotic methylation and restriction-modification with nanopore sequencing.</title>
        <authorList>
            <person name="Crits-Christoph A."/>
            <person name="Kang S.C."/>
            <person name="Lee H."/>
            <person name="Ostrov N."/>
        </authorList>
    </citation>
    <scope>NUCLEOTIDE SEQUENCE [LARGE SCALE GENOMIC DNA]</scope>
    <source>
        <strain evidence="3 4">ATCC 25935</strain>
    </source>
</reference>
<keyword evidence="2" id="KW-0732">Signal</keyword>
<evidence type="ECO:0000313" key="3">
    <source>
        <dbReference type="EMBL" id="WQH05881.1"/>
    </source>
</evidence>
<feature type="signal peptide" evidence="2">
    <location>
        <begin position="1"/>
        <end position="21"/>
    </location>
</feature>
<dbReference type="InterPro" id="IPR043750">
    <property type="entry name" value="DUF5695"/>
</dbReference>
<gene>
    <name evidence="3" type="ORF">SR858_05955</name>
</gene>
<dbReference type="GeneID" id="43164315"/>
<feature type="region of interest" description="Disordered" evidence="1">
    <location>
        <begin position="179"/>
        <end position="200"/>
    </location>
</feature>
<evidence type="ECO:0000313" key="4">
    <source>
        <dbReference type="Proteomes" id="UP001326110"/>
    </source>
</evidence>
<feature type="chain" id="PRO_5046016807" evidence="2">
    <location>
        <begin position="22"/>
        <end position="271"/>
    </location>
</feature>
<accession>A0ABZ0Y1I0</accession>
<protein>
    <submittedName>
        <fullName evidence="3">DUF5695 domain-containing protein</fullName>
    </submittedName>
</protein>